<protein>
    <submittedName>
        <fullName evidence="1">Uncharacterized protein</fullName>
    </submittedName>
</protein>
<evidence type="ECO:0000313" key="1">
    <source>
        <dbReference type="EMBL" id="ORC37932.1"/>
    </source>
</evidence>
<evidence type="ECO:0000313" key="2">
    <source>
        <dbReference type="Proteomes" id="UP000192343"/>
    </source>
</evidence>
<proteinExistence type="predicted"/>
<accession>A0A1Y1S3F8</accession>
<gene>
    <name evidence="1" type="ORF">B4O97_02740</name>
</gene>
<dbReference type="STRING" id="1963862.B4O97_02740"/>
<dbReference type="Proteomes" id="UP000192343">
    <property type="component" value="Unassembled WGS sequence"/>
</dbReference>
<dbReference type="RefSeq" id="WP_083048080.1">
    <property type="nucleotide sequence ID" value="NZ_CAXXQO010000003.1"/>
</dbReference>
<reference evidence="1 2" key="1">
    <citation type="submission" date="2017-03" db="EMBL/GenBank/DDBJ databases">
        <title>Draft Genome sequence of Marispirochaeta sp. strain JC444.</title>
        <authorList>
            <person name="Shivani Y."/>
            <person name="Subhash Y."/>
            <person name="Sasikala C."/>
            <person name="Ramana C."/>
        </authorList>
    </citation>
    <scope>NUCLEOTIDE SEQUENCE [LARGE SCALE GENOMIC DNA]</scope>
    <source>
        <strain evidence="1 2">JC444</strain>
    </source>
</reference>
<dbReference type="EMBL" id="MWQY01000002">
    <property type="protein sequence ID" value="ORC37932.1"/>
    <property type="molecule type" value="Genomic_DNA"/>
</dbReference>
<organism evidence="1 2">
    <name type="scientific">Marispirochaeta aestuarii</name>
    <dbReference type="NCBI Taxonomy" id="1963862"/>
    <lineage>
        <taxon>Bacteria</taxon>
        <taxon>Pseudomonadati</taxon>
        <taxon>Spirochaetota</taxon>
        <taxon>Spirochaetia</taxon>
        <taxon>Spirochaetales</taxon>
        <taxon>Spirochaetaceae</taxon>
        <taxon>Marispirochaeta</taxon>
    </lineage>
</organism>
<name>A0A1Y1S3F8_9SPIO</name>
<keyword evidence="2" id="KW-1185">Reference proteome</keyword>
<dbReference type="OrthoDB" id="361497at2"/>
<comment type="caution">
    <text evidence="1">The sequence shown here is derived from an EMBL/GenBank/DDBJ whole genome shotgun (WGS) entry which is preliminary data.</text>
</comment>
<dbReference type="AlphaFoldDB" id="A0A1Y1S3F8"/>
<sequence length="77" mass="8874">MKTYRVKGDNPAVTYVQVSEEHEDEILLIVTKLNGEDERIHEDRISRELFQMCIETGYLVEDESLSADEPAFQKLSA</sequence>